<evidence type="ECO:0000313" key="2">
    <source>
        <dbReference type="Proteomes" id="UP001465755"/>
    </source>
</evidence>
<reference evidence="1 2" key="1">
    <citation type="journal article" date="2024" name="Nat. Commun.">
        <title>Phylogenomics reveals the evolutionary origins of lichenization in chlorophyte algae.</title>
        <authorList>
            <person name="Puginier C."/>
            <person name="Libourel C."/>
            <person name="Otte J."/>
            <person name="Skaloud P."/>
            <person name="Haon M."/>
            <person name="Grisel S."/>
            <person name="Petersen M."/>
            <person name="Berrin J.G."/>
            <person name="Delaux P.M."/>
            <person name="Dal Grande F."/>
            <person name="Keller J."/>
        </authorList>
    </citation>
    <scope>NUCLEOTIDE SEQUENCE [LARGE SCALE GENOMIC DNA]</scope>
    <source>
        <strain evidence="1 2">SAG 2036</strain>
    </source>
</reference>
<dbReference type="AlphaFoldDB" id="A0AAW1PAT1"/>
<organism evidence="1 2">
    <name type="scientific">Symbiochloris irregularis</name>
    <dbReference type="NCBI Taxonomy" id="706552"/>
    <lineage>
        <taxon>Eukaryota</taxon>
        <taxon>Viridiplantae</taxon>
        <taxon>Chlorophyta</taxon>
        <taxon>core chlorophytes</taxon>
        <taxon>Trebouxiophyceae</taxon>
        <taxon>Trebouxiales</taxon>
        <taxon>Trebouxiaceae</taxon>
        <taxon>Symbiochloris</taxon>
    </lineage>
</organism>
<name>A0AAW1PAT1_9CHLO</name>
<dbReference type="Proteomes" id="UP001465755">
    <property type="component" value="Unassembled WGS sequence"/>
</dbReference>
<dbReference type="EMBL" id="JALJOQ010000042">
    <property type="protein sequence ID" value="KAK9805717.1"/>
    <property type="molecule type" value="Genomic_DNA"/>
</dbReference>
<sequence>MNNLTLPIIARDLGRVGLGCGQLGLPTVDEPSFPLRGMLWQEKKRPFFEMIIQWRGRRIKLPMFVDTGGRSACLNEVSWEALAPGINLTEWNERIFKIVQIQGVQTELYLGMGRTSGVNAVGCEWLSRARLILVADYSHRGCILIKSDEATRQALPGLPQVMR</sequence>
<gene>
    <name evidence="1" type="ORF">WJX73_001858</name>
</gene>
<keyword evidence="2" id="KW-1185">Reference proteome</keyword>
<comment type="caution">
    <text evidence="1">The sequence shown here is derived from an EMBL/GenBank/DDBJ whole genome shotgun (WGS) entry which is preliminary data.</text>
</comment>
<protein>
    <submittedName>
        <fullName evidence="1">Uncharacterized protein</fullName>
    </submittedName>
</protein>
<proteinExistence type="predicted"/>
<evidence type="ECO:0000313" key="1">
    <source>
        <dbReference type="EMBL" id="KAK9805717.1"/>
    </source>
</evidence>
<accession>A0AAW1PAT1</accession>